<feature type="compositionally biased region" description="Polar residues" evidence="2">
    <location>
        <begin position="12"/>
        <end position="32"/>
    </location>
</feature>
<protein>
    <submittedName>
        <fullName evidence="3">Uncharacterized protein</fullName>
    </submittedName>
</protein>
<feature type="region of interest" description="Disordered" evidence="2">
    <location>
        <begin position="1"/>
        <end position="39"/>
    </location>
</feature>
<dbReference type="EMBL" id="OU963915">
    <property type="protein sequence ID" value="CAH0403159.1"/>
    <property type="molecule type" value="Genomic_DNA"/>
</dbReference>
<accession>A0ABN8B2B8</accession>
<evidence type="ECO:0000313" key="3">
    <source>
        <dbReference type="EMBL" id="CAH0403159.1"/>
    </source>
</evidence>
<evidence type="ECO:0000313" key="4">
    <source>
        <dbReference type="Proteomes" id="UP001153292"/>
    </source>
</evidence>
<proteinExistence type="predicted"/>
<name>A0ABN8B2B8_CHISP</name>
<keyword evidence="1" id="KW-0175">Coiled coil</keyword>
<keyword evidence="4" id="KW-1185">Reference proteome</keyword>
<feature type="coiled-coil region" evidence="1">
    <location>
        <begin position="94"/>
        <end position="128"/>
    </location>
</feature>
<evidence type="ECO:0000256" key="1">
    <source>
        <dbReference type="SAM" id="Coils"/>
    </source>
</evidence>
<gene>
    <name evidence="3" type="ORF">CHILSU_LOCUS6421</name>
</gene>
<organism evidence="3 4">
    <name type="scientific">Chilo suppressalis</name>
    <name type="common">Asiatic rice borer moth</name>
    <dbReference type="NCBI Taxonomy" id="168631"/>
    <lineage>
        <taxon>Eukaryota</taxon>
        <taxon>Metazoa</taxon>
        <taxon>Ecdysozoa</taxon>
        <taxon>Arthropoda</taxon>
        <taxon>Hexapoda</taxon>
        <taxon>Insecta</taxon>
        <taxon>Pterygota</taxon>
        <taxon>Neoptera</taxon>
        <taxon>Endopterygota</taxon>
        <taxon>Lepidoptera</taxon>
        <taxon>Glossata</taxon>
        <taxon>Ditrysia</taxon>
        <taxon>Pyraloidea</taxon>
        <taxon>Crambidae</taxon>
        <taxon>Crambinae</taxon>
        <taxon>Chilo</taxon>
    </lineage>
</organism>
<dbReference type="Proteomes" id="UP001153292">
    <property type="component" value="Chromosome 22"/>
</dbReference>
<reference evidence="3" key="1">
    <citation type="submission" date="2021-12" db="EMBL/GenBank/DDBJ databases">
        <authorList>
            <person name="King R."/>
        </authorList>
    </citation>
    <scope>NUCLEOTIDE SEQUENCE</scope>
</reference>
<evidence type="ECO:0000256" key="2">
    <source>
        <dbReference type="SAM" id="MobiDB-lite"/>
    </source>
</evidence>
<sequence length="174" mass="19850">MIRTPDKYGSTPDVSTVSDKASSPTAVGNNSMRFKRKRPPELTDIQLEDIKKEIKKQIEESLKLFTDSQISQTNTVINSLKEVQQIINNVQCTISYLSEENSNLKKKIEQLEAQAKLDAEQRMVLENKMEEKQICDRKSNIEIKNLPLKGGETKKDLYNMMSKLSENIGVTIEK</sequence>